<protein>
    <submittedName>
        <fullName evidence="1">Uncharacterized protein</fullName>
    </submittedName>
</protein>
<organism evidence="1">
    <name type="scientific">viral metagenome</name>
    <dbReference type="NCBI Taxonomy" id="1070528"/>
    <lineage>
        <taxon>unclassified sequences</taxon>
        <taxon>metagenomes</taxon>
        <taxon>organismal metagenomes</taxon>
    </lineage>
</organism>
<proteinExistence type="predicted"/>
<dbReference type="AlphaFoldDB" id="A0A6C0BU03"/>
<accession>A0A6C0BU03</accession>
<sequence length="284" mass="32738">MILSTEEKQLVLSKFPSFKLCYETIAHNKVADDVSIAVSIPKGPKCFAWFSLHNGEPTCILIERDREKGKIKDISVVSCSFNHTIIGTVLSGTIVTRNRLIVLDDTYVYKNRVVSFMNPIERFRILGDLFLERKIVNVVDFKTQFMIAPVGKTHDLSFYCVQHRKDNVYVNVLVKHVSVASKTHKVFNVIAETQNDIYTLFDETDVDCGLACIPTYEVSKMMNALFRNIKENRNLDSLEESDDEDEFENVSLDKFITDKSRVIKMECEYVPKFKKWQPIKPVNF</sequence>
<evidence type="ECO:0000313" key="1">
    <source>
        <dbReference type="EMBL" id="QHS95827.1"/>
    </source>
</evidence>
<dbReference type="EMBL" id="MN739258">
    <property type="protein sequence ID" value="QHS95827.1"/>
    <property type="molecule type" value="Genomic_DNA"/>
</dbReference>
<reference evidence="1" key="1">
    <citation type="journal article" date="2020" name="Nature">
        <title>Giant virus diversity and host interactions through global metagenomics.</title>
        <authorList>
            <person name="Schulz F."/>
            <person name="Roux S."/>
            <person name="Paez-Espino D."/>
            <person name="Jungbluth S."/>
            <person name="Walsh D.A."/>
            <person name="Denef V.J."/>
            <person name="McMahon K.D."/>
            <person name="Konstantinidis K.T."/>
            <person name="Eloe-Fadrosh E.A."/>
            <person name="Kyrpides N.C."/>
            <person name="Woyke T."/>
        </authorList>
    </citation>
    <scope>NUCLEOTIDE SEQUENCE</scope>
    <source>
        <strain evidence="1">GVMAG-M-3300018868-6</strain>
    </source>
</reference>
<name>A0A6C0BU03_9ZZZZ</name>